<evidence type="ECO:0000313" key="4">
    <source>
        <dbReference type="Proteomes" id="UP000039046"/>
    </source>
</evidence>
<dbReference type="HOGENOM" id="CLU_685469_0_0_1"/>
<dbReference type="Proteomes" id="UP000039046">
    <property type="component" value="Unassembled WGS sequence"/>
</dbReference>
<keyword evidence="4" id="KW-1185">Reference proteome</keyword>
<feature type="transmembrane region" description="Helical" evidence="2">
    <location>
        <begin position="51"/>
        <end position="68"/>
    </location>
</feature>
<keyword evidence="2" id="KW-0472">Membrane</keyword>
<keyword evidence="2" id="KW-0812">Transmembrane</keyword>
<evidence type="ECO:0000256" key="2">
    <source>
        <dbReference type="SAM" id="Phobius"/>
    </source>
</evidence>
<name>A0A0A1T0U4_9HYPO</name>
<dbReference type="AlphaFoldDB" id="A0A0A1T0U4"/>
<proteinExistence type="predicted"/>
<feature type="compositionally biased region" description="Polar residues" evidence="1">
    <location>
        <begin position="152"/>
        <end position="162"/>
    </location>
</feature>
<feature type="compositionally biased region" description="Basic residues" evidence="1">
    <location>
        <begin position="209"/>
        <end position="218"/>
    </location>
</feature>
<feature type="transmembrane region" description="Helical" evidence="2">
    <location>
        <begin position="88"/>
        <end position="106"/>
    </location>
</feature>
<feature type="compositionally biased region" description="Acidic residues" evidence="1">
    <location>
        <begin position="292"/>
        <end position="309"/>
    </location>
</feature>
<feature type="region of interest" description="Disordered" evidence="1">
    <location>
        <begin position="204"/>
        <end position="235"/>
    </location>
</feature>
<feature type="region of interest" description="Disordered" evidence="1">
    <location>
        <begin position="263"/>
        <end position="371"/>
    </location>
</feature>
<sequence>MKRIAASLGGLMRSLVYILSPSPATGWEICYFASLIDSSFCRFPPRCRISFYKFLSFLLGLSVTSFTYNNNNTTLPFLFHLGCRSAPSFYDVFFVFGFLHITYFSMRYSLSHRALLAVAASSAVHATLLQPPGVEARNGGPAVSLEPLPENPQVTGKPSQTIGTDCRVTENITVTQYVTSKVAASASSSCDSVVTVTSTSTVFSSSKAAKTKTKKPKSSKTTSTTAQQTSSSASAFRAESVVHSLDHTETIVKTVGQTVAPLAVPTGGTVTTPQDGDEGVTSPPSPSGGGDSGDDGDGGNGGDDDDNGGGDDGSQDGSGDDKPTGRPAESTTIFTSIVPKPAPTNTLAPFPAGNGNSTNPNSSSGVGFPQPTVPIAAAGVMGSTPSIGAAMAVAAGVLAVLF</sequence>
<accession>A0A0A1T0U4</accession>
<protein>
    <submittedName>
        <fullName evidence="3">Uncharacterized protein</fullName>
    </submittedName>
</protein>
<evidence type="ECO:0000256" key="1">
    <source>
        <dbReference type="SAM" id="MobiDB-lite"/>
    </source>
</evidence>
<organism evidence="3 4">
    <name type="scientific">[Torrubiella] hemipterigena</name>
    <dbReference type="NCBI Taxonomy" id="1531966"/>
    <lineage>
        <taxon>Eukaryota</taxon>
        <taxon>Fungi</taxon>
        <taxon>Dikarya</taxon>
        <taxon>Ascomycota</taxon>
        <taxon>Pezizomycotina</taxon>
        <taxon>Sordariomycetes</taxon>
        <taxon>Hypocreomycetidae</taxon>
        <taxon>Hypocreales</taxon>
        <taxon>Clavicipitaceae</taxon>
        <taxon>Clavicipitaceae incertae sedis</taxon>
        <taxon>'Torrubiella' clade</taxon>
    </lineage>
</organism>
<feature type="compositionally biased region" description="Low complexity" evidence="1">
    <location>
        <begin position="353"/>
        <end position="367"/>
    </location>
</feature>
<dbReference type="EMBL" id="CDHN01000003">
    <property type="protein sequence ID" value="CEJ90736.1"/>
    <property type="molecule type" value="Genomic_DNA"/>
</dbReference>
<gene>
    <name evidence="3" type="ORF">VHEMI06498</name>
</gene>
<feature type="region of interest" description="Disordered" evidence="1">
    <location>
        <begin position="139"/>
        <end position="162"/>
    </location>
</feature>
<reference evidence="3 4" key="1">
    <citation type="journal article" date="2015" name="Genome Announc.">
        <title>Draft Genome Sequence and Gene Annotation of the Entomopathogenic Fungus Verticillium hemipterigenum.</title>
        <authorList>
            <person name="Horn F."/>
            <person name="Habel A."/>
            <person name="Scharf D.H."/>
            <person name="Dworschak J."/>
            <person name="Brakhage A.A."/>
            <person name="Guthke R."/>
            <person name="Hertweck C."/>
            <person name="Linde J."/>
        </authorList>
    </citation>
    <scope>NUCLEOTIDE SEQUENCE [LARGE SCALE GENOMIC DNA]</scope>
</reference>
<keyword evidence="2" id="KW-1133">Transmembrane helix</keyword>
<feature type="compositionally biased region" description="Low complexity" evidence="1">
    <location>
        <begin position="219"/>
        <end position="235"/>
    </location>
</feature>
<dbReference type="OrthoDB" id="76388at2759"/>
<evidence type="ECO:0000313" key="3">
    <source>
        <dbReference type="EMBL" id="CEJ90736.1"/>
    </source>
</evidence>